<keyword evidence="2" id="KW-1185">Reference proteome</keyword>
<dbReference type="AlphaFoldDB" id="A0AAN8HRP5"/>
<protein>
    <submittedName>
        <fullName evidence="1">Uncharacterized protein</fullName>
    </submittedName>
</protein>
<gene>
    <name evidence="1" type="ORF">CgunFtcFv8_021499</name>
</gene>
<reference evidence="1 2" key="1">
    <citation type="journal article" date="2023" name="Mol. Biol. Evol.">
        <title>Genomics of Secondarily Temperate Adaptation in the Only Non-Antarctic Icefish.</title>
        <authorList>
            <person name="Rivera-Colon A.G."/>
            <person name="Rayamajhi N."/>
            <person name="Minhas B.F."/>
            <person name="Madrigal G."/>
            <person name="Bilyk K.T."/>
            <person name="Yoon V."/>
            <person name="Hune M."/>
            <person name="Gregory S."/>
            <person name="Cheng C.H.C."/>
            <person name="Catchen J.M."/>
        </authorList>
    </citation>
    <scope>NUCLEOTIDE SEQUENCE [LARGE SCALE GENOMIC DNA]</scope>
    <source>
        <tissue evidence="1">White muscle</tissue>
    </source>
</reference>
<evidence type="ECO:0000313" key="2">
    <source>
        <dbReference type="Proteomes" id="UP001331515"/>
    </source>
</evidence>
<comment type="caution">
    <text evidence="1">The sequence shown here is derived from an EMBL/GenBank/DDBJ whole genome shotgun (WGS) entry which is preliminary data.</text>
</comment>
<organism evidence="1 2">
    <name type="scientific">Champsocephalus gunnari</name>
    <name type="common">Mackerel icefish</name>
    <dbReference type="NCBI Taxonomy" id="52237"/>
    <lineage>
        <taxon>Eukaryota</taxon>
        <taxon>Metazoa</taxon>
        <taxon>Chordata</taxon>
        <taxon>Craniata</taxon>
        <taxon>Vertebrata</taxon>
        <taxon>Euteleostomi</taxon>
        <taxon>Actinopterygii</taxon>
        <taxon>Neopterygii</taxon>
        <taxon>Teleostei</taxon>
        <taxon>Neoteleostei</taxon>
        <taxon>Acanthomorphata</taxon>
        <taxon>Eupercaria</taxon>
        <taxon>Perciformes</taxon>
        <taxon>Notothenioidei</taxon>
        <taxon>Channichthyidae</taxon>
        <taxon>Champsocephalus</taxon>
    </lineage>
</organism>
<proteinExistence type="predicted"/>
<accession>A0AAN8HRP5</accession>
<sequence length="74" mass="8271">MVSHVELPAFNGSATSNMDAANCLLGRLVCSSLARFLPLQSFLLLSITILDEYERDREMRTGTRRESFSASLLF</sequence>
<evidence type="ECO:0000313" key="1">
    <source>
        <dbReference type="EMBL" id="KAK5925881.1"/>
    </source>
</evidence>
<dbReference type="Proteomes" id="UP001331515">
    <property type="component" value="Unassembled WGS sequence"/>
</dbReference>
<name>A0AAN8HRP5_CHAGU</name>
<dbReference type="EMBL" id="JAURVH010001519">
    <property type="protein sequence ID" value="KAK5925881.1"/>
    <property type="molecule type" value="Genomic_DNA"/>
</dbReference>